<comment type="caution">
    <text evidence="1">The sequence shown here is derived from an EMBL/GenBank/DDBJ whole genome shotgun (WGS) entry which is preliminary data.</text>
</comment>
<gene>
    <name evidence="1" type="ORF">BRE01_46370</name>
</gene>
<dbReference type="Proteomes" id="UP000319578">
    <property type="component" value="Unassembled WGS sequence"/>
</dbReference>
<keyword evidence="2" id="KW-1185">Reference proteome</keyword>
<dbReference type="RefSeq" id="WP_049737990.1">
    <property type="nucleotide sequence ID" value="NZ_BJON01000019.1"/>
</dbReference>
<sequence>MLKISALDSGLTEKQRRVLQKRQAVKGAVPVPDKDGQQKTIIVSREELVIAELEETEYRAIDDILNLQESLTRLTDRKLRAVEMKHKLKLNDDPDEEEDDGFIEALDGKVPEIWLSCKG</sequence>
<accession>A0ABQ0TSN5</accession>
<name>A0ABQ0TSN5_9BACL</name>
<proteinExistence type="predicted"/>
<protein>
    <submittedName>
        <fullName evidence="1">Uncharacterized protein</fullName>
    </submittedName>
</protein>
<reference evidence="1 2" key="1">
    <citation type="submission" date="2019-06" db="EMBL/GenBank/DDBJ databases">
        <title>Whole genome shotgun sequence of Brevibacillus reuszeri NBRC 15719.</title>
        <authorList>
            <person name="Hosoyama A."/>
            <person name="Uohara A."/>
            <person name="Ohji S."/>
            <person name="Ichikawa N."/>
        </authorList>
    </citation>
    <scope>NUCLEOTIDE SEQUENCE [LARGE SCALE GENOMIC DNA]</scope>
    <source>
        <strain evidence="1 2">NBRC 15719</strain>
    </source>
</reference>
<evidence type="ECO:0000313" key="1">
    <source>
        <dbReference type="EMBL" id="GED70935.1"/>
    </source>
</evidence>
<evidence type="ECO:0000313" key="2">
    <source>
        <dbReference type="Proteomes" id="UP000319578"/>
    </source>
</evidence>
<organism evidence="1 2">
    <name type="scientific">Brevibacillus reuszeri</name>
    <dbReference type="NCBI Taxonomy" id="54915"/>
    <lineage>
        <taxon>Bacteria</taxon>
        <taxon>Bacillati</taxon>
        <taxon>Bacillota</taxon>
        <taxon>Bacilli</taxon>
        <taxon>Bacillales</taxon>
        <taxon>Paenibacillaceae</taxon>
        <taxon>Brevibacillus</taxon>
    </lineage>
</organism>
<dbReference type="EMBL" id="BJON01000019">
    <property type="protein sequence ID" value="GED70935.1"/>
    <property type="molecule type" value="Genomic_DNA"/>
</dbReference>